<dbReference type="PANTHER" id="PTHR12149">
    <property type="entry name" value="FRUCTOSAMINE 3 KINASE-RELATED PROTEIN"/>
    <property type="match status" value="1"/>
</dbReference>
<proteinExistence type="predicted"/>
<dbReference type="Proteomes" id="UP000002058">
    <property type="component" value="Unassembled WGS sequence"/>
</dbReference>
<name>C4JXB5_UNCRE</name>
<dbReference type="HOGENOM" id="CLU_036517_1_0_1"/>
<evidence type="ECO:0000313" key="4">
    <source>
        <dbReference type="Proteomes" id="UP000002058"/>
    </source>
</evidence>
<accession>C4JXB5</accession>
<evidence type="ECO:0000256" key="2">
    <source>
        <dbReference type="ARBA" id="ARBA00048655"/>
    </source>
</evidence>
<dbReference type="EC" id="2.7.1.172" evidence="1"/>
<dbReference type="eggNOG" id="KOG3021">
    <property type="taxonomic scope" value="Eukaryota"/>
</dbReference>
<dbReference type="OMA" id="AWTKTAK"/>
<sequence>MDIGKGGMPAYRGNFHLDDAVLGGWFLVPRWLTNYTLTRKILEMLTRGCCYCSQALPVDGTIVLSSHAYGTPVWAIQARIICKLPNGEIVTYFLKVTTGENDRVMIEGQYESDKAIHAICPTLCPKPFCWGKYRAAGAAKYFLLAEFRSIGMQPPEPIRFAKALAKLHKDSISPTGKFGFYTITCHGKATLGADCWENSWETMYRRLLTHALELDKKTHGSWPEYEHYAQLVLDKCIPHLLKNLETDGRNIKPCLVHGNIWDGNTATDMATGEPFVFDGSALYAHNEYEFGNWRTPRHRLSARTYIKRYKRLIPASEPVSTKI</sequence>
<evidence type="ECO:0000256" key="1">
    <source>
        <dbReference type="ARBA" id="ARBA00011961"/>
    </source>
</evidence>
<dbReference type="VEuPathDB" id="FungiDB:UREG_06288"/>
<dbReference type="Pfam" id="PF03881">
    <property type="entry name" value="Fructosamin_kin"/>
    <property type="match status" value="1"/>
</dbReference>
<dbReference type="GO" id="GO:0102193">
    <property type="term" value="F:protein-ribulosamine 3-kinase activity"/>
    <property type="evidence" value="ECO:0007669"/>
    <property type="project" value="UniProtKB-EC"/>
</dbReference>
<evidence type="ECO:0000313" key="3">
    <source>
        <dbReference type="EMBL" id="EEP81423.1"/>
    </source>
</evidence>
<dbReference type="AlphaFoldDB" id="C4JXB5"/>
<dbReference type="OrthoDB" id="5772781at2759"/>
<gene>
    <name evidence="3" type="ORF">UREG_06288</name>
</gene>
<organism evidence="3 4">
    <name type="scientific">Uncinocarpus reesii (strain UAMH 1704)</name>
    <dbReference type="NCBI Taxonomy" id="336963"/>
    <lineage>
        <taxon>Eukaryota</taxon>
        <taxon>Fungi</taxon>
        <taxon>Dikarya</taxon>
        <taxon>Ascomycota</taxon>
        <taxon>Pezizomycotina</taxon>
        <taxon>Eurotiomycetes</taxon>
        <taxon>Eurotiomycetidae</taxon>
        <taxon>Onygenales</taxon>
        <taxon>Onygenaceae</taxon>
        <taxon>Uncinocarpus</taxon>
    </lineage>
</organism>
<protein>
    <recommendedName>
        <fullName evidence="1">protein-ribulosamine 3-kinase</fullName>
        <ecNumber evidence="1">2.7.1.172</ecNumber>
    </recommendedName>
</protein>
<keyword evidence="4" id="KW-1185">Reference proteome</keyword>
<dbReference type="Gene3D" id="3.90.1200.10">
    <property type="match status" value="1"/>
</dbReference>
<dbReference type="InterPro" id="IPR016477">
    <property type="entry name" value="Fructo-/Ketosamine-3-kinase"/>
</dbReference>
<reference evidence="4" key="1">
    <citation type="journal article" date="2009" name="Genome Res.">
        <title>Comparative genomic analyses of the human fungal pathogens Coccidioides and their relatives.</title>
        <authorList>
            <person name="Sharpton T.J."/>
            <person name="Stajich J.E."/>
            <person name="Rounsley S.D."/>
            <person name="Gardner M.J."/>
            <person name="Wortman J.R."/>
            <person name="Jordar V.S."/>
            <person name="Maiti R."/>
            <person name="Kodira C.D."/>
            <person name="Neafsey D.E."/>
            <person name="Zeng Q."/>
            <person name="Hung C.-Y."/>
            <person name="McMahan C."/>
            <person name="Muszewska A."/>
            <person name="Grynberg M."/>
            <person name="Mandel M.A."/>
            <person name="Kellner E.M."/>
            <person name="Barker B.M."/>
            <person name="Galgiani J.N."/>
            <person name="Orbach M.J."/>
            <person name="Kirkland T.N."/>
            <person name="Cole G.T."/>
            <person name="Henn M.R."/>
            <person name="Birren B.W."/>
            <person name="Taylor J.W."/>
        </authorList>
    </citation>
    <scope>NUCLEOTIDE SEQUENCE [LARGE SCALE GENOMIC DNA]</scope>
    <source>
        <strain evidence="4">UAMH 1704</strain>
    </source>
</reference>
<dbReference type="InParanoid" id="C4JXB5"/>
<dbReference type="GeneID" id="8441641"/>
<dbReference type="PANTHER" id="PTHR12149:SF8">
    <property type="entry name" value="PROTEIN-RIBULOSAMINE 3-KINASE"/>
    <property type="match status" value="1"/>
</dbReference>
<comment type="catalytic activity">
    <reaction evidence="2">
        <text>N(6)-D-ribulosyl-L-lysyl-[protein] + ATP = N(6)-(3-O-phospho-D-ribulosyl)-L-lysyl-[protein] + ADP + H(+)</text>
        <dbReference type="Rhea" id="RHEA:48432"/>
        <dbReference type="Rhea" id="RHEA-COMP:12103"/>
        <dbReference type="Rhea" id="RHEA-COMP:12104"/>
        <dbReference type="ChEBI" id="CHEBI:15378"/>
        <dbReference type="ChEBI" id="CHEBI:30616"/>
        <dbReference type="ChEBI" id="CHEBI:90418"/>
        <dbReference type="ChEBI" id="CHEBI:90420"/>
        <dbReference type="ChEBI" id="CHEBI:456216"/>
        <dbReference type="EC" id="2.7.1.172"/>
    </reaction>
    <physiologicalReaction direction="left-to-right" evidence="2">
        <dbReference type="Rhea" id="RHEA:48433"/>
    </physiologicalReaction>
</comment>
<dbReference type="SUPFAM" id="SSF56112">
    <property type="entry name" value="Protein kinase-like (PK-like)"/>
    <property type="match status" value="1"/>
</dbReference>
<dbReference type="KEGG" id="ure:UREG_06288"/>
<dbReference type="RefSeq" id="XP_002583321.1">
    <property type="nucleotide sequence ID" value="XM_002583275.1"/>
</dbReference>
<dbReference type="InterPro" id="IPR011009">
    <property type="entry name" value="Kinase-like_dom_sf"/>
</dbReference>
<dbReference type="EMBL" id="CH476618">
    <property type="protein sequence ID" value="EEP81423.1"/>
    <property type="molecule type" value="Genomic_DNA"/>
</dbReference>